<dbReference type="RefSeq" id="WP_196286071.1">
    <property type="nucleotide sequence ID" value="NZ_JADQDP010000002.1"/>
</dbReference>
<dbReference type="Gene3D" id="3.40.50.720">
    <property type="entry name" value="NAD(P)-binding Rossmann-like Domain"/>
    <property type="match status" value="1"/>
</dbReference>
<protein>
    <recommendedName>
        <fullName evidence="4 6">dTDP-4-dehydrorhamnose reductase</fullName>
        <ecNumber evidence="3 6">1.1.1.133</ecNumber>
    </recommendedName>
</protein>
<dbReference type="PANTHER" id="PTHR10491">
    <property type="entry name" value="DTDP-4-DEHYDRORHAMNOSE REDUCTASE"/>
    <property type="match status" value="1"/>
</dbReference>
<evidence type="ECO:0000313" key="8">
    <source>
        <dbReference type="EMBL" id="MBF9141728.1"/>
    </source>
</evidence>
<comment type="catalytic activity">
    <reaction evidence="5">
        <text>dTDP-beta-L-rhamnose + NADP(+) = dTDP-4-dehydro-beta-L-rhamnose + NADPH + H(+)</text>
        <dbReference type="Rhea" id="RHEA:21796"/>
        <dbReference type="ChEBI" id="CHEBI:15378"/>
        <dbReference type="ChEBI" id="CHEBI:57510"/>
        <dbReference type="ChEBI" id="CHEBI:57783"/>
        <dbReference type="ChEBI" id="CHEBI:58349"/>
        <dbReference type="ChEBI" id="CHEBI:62830"/>
        <dbReference type="EC" id="1.1.1.133"/>
    </reaction>
</comment>
<proteinExistence type="inferred from homology"/>
<dbReference type="Pfam" id="PF04321">
    <property type="entry name" value="RmlD_sub_bind"/>
    <property type="match status" value="1"/>
</dbReference>
<evidence type="ECO:0000256" key="4">
    <source>
        <dbReference type="ARBA" id="ARBA00017099"/>
    </source>
</evidence>
<comment type="similarity">
    <text evidence="2 6">Belongs to the dTDP-4-dehydrorhamnose reductase family.</text>
</comment>
<comment type="caution">
    <text evidence="8">The sequence shown here is derived from an EMBL/GenBank/DDBJ whole genome shotgun (WGS) entry which is preliminary data.</text>
</comment>
<dbReference type="Proteomes" id="UP000645610">
    <property type="component" value="Unassembled WGS sequence"/>
</dbReference>
<dbReference type="InterPro" id="IPR029903">
    <property type="entry name" value="RmlD-like-bd"/>
</dbReference>
<dbReference type="CDD" id="cd05254">
    <property type="entry name" value="dTDP_HR_like_SDR_e"/>
    <property type="match status" value="1"/>
</dbReference>
<comment type="function">
    <text evidence="6">Catalyzes the reduction of dTDP-6-deoxy-L-lyxo-4-hexulose to yield dTDP-L-rhamnose.</text>
</comment>
<dbReference type="InterPro" id="IPR036291">
    <property type="entry name" value="NAD(P)-bd_dom_sf"/>
</dbReference>
<dbReference type="EC" id="1.1.1.133" evidence="3 6"/>
<dbReference type="GO" id="GO:0008831">
    <property type="term" value="F:dTDP-4-dehydrorhamnose reductase activity"/>
    <property type="evidence" value="ECO:0007669"/>
    <property type="project" value="UniProtKB-EC"/>
</dbReference>
<evidence type="ECO:0000259" key="7">
    <source>
        <dbReference type="Pfam" id="PF04321"/>
    </source>
</evidence>
<sequence length="297" mass="32477">MRPDFVPEHIAEQDIRPLLIAGANGTLGRAFGRICHTRGLVTVALGRDELDIISPVSVEKALDTIRPWAVVNAAGYVRVDEAENDAGQCFSENATGPSVLATACAARGLSFLTFSSDLVFDGQQAEPYTESAKPNPLNVYGRSKLAAEQRVLAVHPQALVVRTSAFFSAWDEFNFVYFALEAARARRRFEVADDVRISPTYVPDLVNASLDLLMDEAHGIWHVVNDGACTWAELARMAAERAGLSSDFLVPRPMAEFNLPAARPAQSVLRSENGMVLPSLDDTLNRCVGEMRHHWAV</sequence>
<feature type="domain" description="RmlD-like substrate binding" evidence="7">
    <location>
        <begin position="18"/>
        <end position="273"/>
    </location>
</feature>
<name>A0A931BFZ2_9BACT</name>
<dbReference type="AlphaFoldDB" id="A0A931BFZ2"/>
<keyword evidence="6" id="KW-0560">Oxidoreductase</keyword>
<organism evidence="8 9">
    <name type="scientific">Hymenobacter properus</name>
    <dbReference type="NCBI Taxonomy" id="2791026"/>
    <lineage>
        <taxon>Bacteria</taxon>
        <taxon>Pseudomonadati</taxon>
        <taxon>Bacteroidota</taxon>
        <taxon>Cytophagia</taxon>
        <taxon>Cytophagales</taxon>
        <taxon>Hymenobacteraceae</taxon>
        <taxon>Hymenobacter</taxon>
    </lineage>
</organism>
<evidence type="ECO:0000256" key="6">
    <source>
        <dbReference type="RuleBase" id="RU364082"/>
    </source>
</evidence>
<gene>
    <name evidence="8" type="ORF">I2I01_08800</name>
</gene>
<evidence type="ECO:0000256" key="1">
    <source>
        <dbReference type="ARBA" id="ARBA00004781"/>
    </source>
</evidence>
<comment type="pathway">
    <text evidence="1 6">Carbohydrate biosynthesis; dTDP-L-rhamnose biosynthesis.</text>
</comment>
<evidence type="ECO:0000256" key="5">
    <source>
        <dbReference type="ARBA" id="ARBA00048200"/>
    </source>
</evidence>
<keyword evidence="9" id="KW-1185">Reference proteome</keyword>
<reference evidence="8 9" key="1">
    <citation type="submission" date="2020-11" db="EMBL/GenBank/DDBJ databases">
        <authorList>
            <person name="Kim M.K."/>
        </authorList>
    </citation>
    <scope>NUCLEOTIDE SEQUENCE [LARGE SCALE GENOMIC DNA]</scope>
    <source>
        <strain evidence="8 9">BT439</strain>
    </source>
</reference>
<dbReference type="PANTHER" id="PTHR10491:SF4">
    <property type="entry name" value="METHIONINE ADENOSYLTRANSFERASE 2 SUBUNIT BETA"/>
    <property type="match status" value="1"/>
</dbReference>
<dbReference type="EMBL" id="JADQDP010000002">
    <property type="protein sequence ID" value="MBF9141728.1"/>
    <property type="molecule type" value="Genomic_DNA"/>
</dbReference>
<dbReference type="Gene3D" id="3.90.25.10">
    <property type="entry name" value="UDP-galactose 4-epimerase, domain 1"/>
    <property type="match status" value="1"/>
</dbReference>
<evidence type="ECO:0000256" key="3">
    <source>
        <dbReference type="ARBA" id="ARBA00012929"/>
    </source>
</evidence>
<keyword evidence="6" id="KW-0521">NADP</keyword>
<accession>A0A931BFZ2</accession>
<evidence type="ECO:0000313" key="9">
    <source>
        <dbReference type="Proteomes" id="UP000645610"/>
    </source>
</evidence>
<dbReference type="InterPro" id="IPR005913">
    <property type="entry name" value="dTDP_dehydrorham_reduct"/>
</dbReference>
<dbReference type="SUPFAM" id="SSF51735">
    <property type="entry name" value="NAD(P)-binding Rossmann-fold domains"/>
    <property type="match status" value="1"/>
</dbReference>
<evidence type="ECO:0000256" key="2">
    <source>
        <dbReference type="ARBA" id="ARBA00010944"/>
    </source>
</evidence>